<sequence>MSCSNQSGPFTSTNTSKCHFPSTYTCTNRTKILKIDFTQLSMCDEIMRGWERASICETCVPFPSGIPQIGFFDTGAVIPTVKASTVTVHVHLVSPSDPQLLRFALDRVFDPFPISRLRAAKRAKDCRRQQNHKYRAVKVVGHLHSAL</sequence>
<dbReference type="AlphaFoldDB" id="A0ABD0JUJ8"/>
<proteinExistence type="predicted"/>
<dbReference type="Proteomes" id="UP001519460">
    <property type="component" value="Unassembled WGS sequence"/>
</dbReference>
<accession>A0ABD0JUJ8</accession>
<organism evidence="1 2">
    <name type="scientific">Batillaria attramentaria</name>
    <dbReference type="NCBI Taxonomy" id="370345"/>
    <lineage>
        <taxon>Eukaryota</taxon>
        <taxon>Metazoa</taxon>
        <taxon>Spiralia</taxon>
        <taxon>Lophotrochozoa</taxon>
        <taxon>Mollusca</taxon>
        <taxon>Gastropoda</taxon>
        <taxon>Caenogastropoda</taxon>
        <taxon>Sorbeoconcha</taxon>
        <taxon>Cerithioidea</taxon>
        <taxon>Batillariidae</taxon>
        <taxon>Batillaria</taxon>
    </lineage>
</organism>
<evidence type="ECO:0000313" key="1">
    <source>
        <dbReference type="EMBL" id="KAK7478213.1"/>
    </source>
</evidence>
<evidence type="ECO:0000313" key="2">
    <source>
        <dbReference type="Proteomes" id="UP001519460"/>
    </source>
</evidence>
<gene>
    <name evidence="1" type="ORF">BaRGS_00030574</name>
</gene>
<reference evidence="1 2" key="1">
    <citation type="journal article" date="2023" name="Sci. Data">
        <title>Genome assembly of the Korean intertidal mud-creeper Batillaria attramentaria.</title>
        <authorList>
            <person name="Patra A.K."/>
            <person name="Ho P.T."/>
            <person name="Jun S."/>
            <person name="Lee S.J."/>
            <person name="Kim Y."/>
            <person name="Won Y.J."/>
        </authorList>
    </citation>
    <scope>NUCLEOTIDE SEQUENCE [LARGE SCALE GENOMIC DNA]</scope>
    <source>
        <strain evidence="1">Wonlab-2016</strain>
    </source>
</reference>
<name>A0ABD0JUJ8_9CAEN</name>
<comment type="caution">
    <text evidence="1">The sequence shown here is derived from an EMBL/GenBank/DDBJ whole genome shotgun (WGS) entry which is preliminary data.</text>
</comment>
<keyword evidence="2" id="KW-1185">Reference proteome</keyword>
<protein>
    <submittedName>
        <fullName evidence="1">Uncharacterized protein</fullName>
    </submittedName>
</protein>
<dbReference type="EMBL" id="JACVVK020000331">
    <property type="protein sequence ID" value="KAK7478213.1"/>
    <property type="molecule type" value="Genomic_DNA"/>
</dbReference>